<name>A0A8J6IZP0_9FIRM</name>
<evidence type="ECO:0000313" key="2">
    <source>
        <dbReference type="EMBL" id="MBC5732682.1"/>
    </source>
</evidence>
<feature type="transmembrane region" description="Helical" evidence="1">
    <location>
        <begin position="6"/>
        <end position="21"/>
    </location>
</feature>
<feature type="transmembrane region" description="Helical" evidence="1">
    <location>
        <begin position="28"/>
        <end position="48"/>
    </location>
</feature>
<feature type="transmembrane region" description="Helical" evidence="1">
    <location>
        <begin position="68"/>
        <end position="86"/>
    </location>
</feature>
<protein>
    <submittedName>
        <fullName evidence="2">Stage III sporulation protein AD</fullName>
    </submittedName>
</protein>
<dbReference type="Pfam" id="PF06686">
    <property type="entry name" value="SpoIIIAC"/>
    <property type="match status" value="2"/>
</dbReference>
<dbReference type="EMBL" id="JACOPP010000002">
    <property type="protein sequence ID" value="MBC5732682.1"/>
    <property type="molecule type" value="Genomic_DNA"/>
</dbReference>
<comment type="caution">
    <text evidence="2">The sequence shown here is derived from an EMBL/GenBank/DDBJ whole genome shotgun (WGS) entry which is preliminary data.</text>
</comment>
<keyword evidence="1" id="KW-1133">Transmembrane helix</keyword>
<keyword evidence="1" id="KW-0472">Membrane</keyword>
<reference evidence="2" key="1">
    <citation type="submission" date="2020-08" db="EMBL/GenBank/DDBJ databases">
        <title>Genome public.</title>
        <authorList>
            <person name="Liu C."/>
            <person name="Sun Q."/>
        </authorList>
    </citation>
    <scope>NUCLEOTIDE SEQUENCE</scope>
    <source>
        <strain evidence="2">NSJ-51</strain>
    </source>
</reference>
<proteinExistence type="predicted"/>
<evidence type="ECO:0000313" key="3">
    <source>
        <dbReference type="Proteomes" id="UP000661435"/>
    </source>
</evidence>
<dbReference type="InterPro" id="IPR025664">
    <property type="entry name" value="Spore_III_AC/AD"/>
</dbReference>
<evidence type="ECO:0000256" key="1">
    <source>
        <dbReference type="SAM" id="Phobius"/>
    </source>
</evidence>
<gene>
    <name evidence="2" type="ORF">H8S57_02925</name>
</gene>
<sequence length="128" mass="12544">MDEIGRAAAVAVAAAICAVVVKKSAGEVAVVLSLAAGAAILILTLGAVEGVRTLMDDLADAAGLAPAVLAPLIKTVGIAILTRVCAQVCRDAGEGGIAAFLETAGAAMALFVALPLLRAVLDTVIALL</sequence>
<feature type="transmembrane region" description="Helical" evidence="1">
    <location>
        <begin position="98"/>
        <end position="121"/>
    </location>
</feature>
<accession>A0A8J6IZP0</accession>
<organism evidence="2 3">
    <name type="scientific">Lawsonibacter hominis</name>
    <dbReference type="NCBI Taxonomy" id="2763053"/>
    <lineage>
        <taxon>Bacteria</taxon>
        <taxon>Bacillati</taxon>
        <taxon>Bacillota</taxon>
        <taxon>Clostridia</taxon>
        <taxon>Eubacteriales</taxon>
        <taxon>Oscillospiraceae</taxon>
        <taxon>Lawsonibacter</taxon>
    </lineage>
</organism>
<keyword evidence="1" id="KW-0812">Transmembrane</keyword>
<dbReference type="RefSeq" id="WP_186906569.1">
    <property type="nucleotide sequence ID" value="NZ_JACOPP010000002.1"/>
</dbReference>
<dbReference type="Proteomes" id="UP000661435">
    <property type="component" value="Unassembled WGS sequence"/>
</dbReference>
<keyword evidence="3" id="KW-1185">Reference proteome</keyword>
<dbReference type="AlphaFoldDB" id="A0A8J6IZP0"/>